<feature type="compositionally biased region" description="Basic and acidic residues" evidence="1">
    <location>
        <begin position="61"/>
        <end position="111"/>
    </location>
</feature>
<evidence type="ECO:0000313" key="3">
    <source>
        <dbReference type="EMBL" id="CAB05262.1"/>
    </source>
</evidence>
<organism evidence="3 4">
    <name type="scientific">Caenorhabditis elegans</name>
    <dbReference type="NCBI Taxonomy" id="6239"/>
    <lineage>
        <taxon>Eukaryota</taxon>
        <taxon>Metazoa</taxon>
        <taxon>Ecdysozoa</taxon>
        <taxon>Nematoda</taxon>
        <taxon>Chromadorea</taxon>
        <taxon>Rhabditida</taxon>
        <taxon>Rhabditina</taxon>
        <taxon>Rhabditomorpha</taxon>
        <taxon>Rhabditoidea</taxon>
        <taxon>Rhabditidae</taxon>
        <taxon>Peloderinae</taxon>
        <taxon>Caenorhabditis</taxon>
    </lineage>
</organism>
<dbReference type="eggNOG" id="ENOG502THPP">
    <property type="taxonomic scope" value="Eukaryota"/>
</dbReference>
<dbReference type="PIR" id="T23912">
    <property type="entry name" value="T23912"/>
</dbReference>
<accession>O45698</accession>
<sequence>MSKLVHFVFFLSIALHVIARATESSESDTMESSRSSSSEEMRYNEDLEDLVKVDAGNSTIEEVKDSSENSKKSGEIEVKKADKPAAENDLEKFDKGLNSDKKEYVQKRSHVDSISTNSTENLSDDEMDVMAHLNKTMDSEEDMQKNNETVLGIDTFGAPGI</sequence>
<evidence type="ECO:0000256" key="2">
    <source>
        <dbReference type="SAM" id="SignalP"/>
    </source>
</evidence>
<dbReference type="PaxDb" id="6239-R05A10.2"/>
<proteinExistence type="evidence at protein level"/>
<keyword evidence="6" id="KW-1267">Proteomics identification</keyword>
<dbReference type="FunCoup" id="O45698">
    <property type="interactions" value="1"/>
</dbReference>
<dbReference type="IntAct" id="O45698">
    <property type="interactions" value="1"/>
</dbReference>
<dbReference type="RefSeq" id="NP_502720.1">
    <property type="nucleotide sequence ID" value="NM_070319.1"/>
</dbReference>
<keyword evidence="4" id="KW-1185">Reference proteome</keyword>
<name>O45698_CAEEL</name>
<evidence type="ECO:0000313" key="4">
    <source>
        <dbReference type="Proteomes" id="UP000001940"/>
    </source>
</evidence>
<dbReference type="HOGENOM" id="CLU_1620569_0_0_1"/>
<dbReference type="UCSC" id="R05A10.2">
    <property type="organism name" value="c. elegans"/>
</dbReference>
<feature type="region of interest" description="Disordered" evidence="1">
    <location>
        <begin position="139"/>
        <end position="161"/>
    </location>
</feature>
<feature type="compositionally biased region" description="Basic and acidic residues" evidence="1">
    <location>
        <begin position="37"/>
        <end position="52"/>
    </location>
</feature>
<dbReference type="CTD" id="187594"/>
<feature type="signal peptide" evidence="2">
    <location>
        <begin position="1"/>
        <end position="21"/>
    </location>
</feature>
<evidence type="ECO:0000256" key="1">
    <source>
        <dbReference type="SAM" id="MobiDB-lite"/>
    </source>
</evidence>
<dbReference type="KEGG" id="cel:CELE_R05A10.2"/>
<dbReference type="EMBL" id="BX284604">
    <property type="protein sequence ID" value="CAB05262.1"/>
    <property type="molecule type" value="Genomic_DNA"/>
</dbReference>
<dbReference type="AlphaFoldDB" id="O45698"/>
<gene>
    <name evidence="3" type="ORF">CELE_R05A10.2</name>
    <name evidence="3 5" type="ORF">R05A10.2</name>
</gene>
<dbReference type="Proteomes" id="UP000001940">
    <property type="component" value="Chromosome IV"/>
</dbReference>
<keyword evidence="2" id="KW-0732">Signal</keyword>
<reference evidence="3 4" key="1">
    <citation type="journal article" date="1998" name="Science">
        <title>Genome sequence of the nematode C. elegans: a platform for investigating biology.</title>
        <authorList>
            <consortium name="The C. elegans sequencing consortium"/>
            <person name="Sulson J.E."/>
            <person name="Waterston R."/>
        </authorList>
    </citation>
    <scope>NUCLEOTIDE SEQUENCE [LARGE SCALE GENOMIC DNA]</scope>
    <source>
        <strain evidence="3 4">Bristol N2</strain>
    </source>
</reference>
<protein>
    <submittedName>
        <fullName evidence="3">Secreted phosphoprotein 1</fullName>
    </submittedName>
</protein>
<dbReference type="InParanoid" id="O45698"/>
<dbReference type="AGR" id="WB:WBGene00011019"/>
<dbReference type="OMA" id="MHRSNET"/>
<dbReference type="WormBase" id="R05A10.2">
    <property type="protein sequence ID" value="CE16288"/>
    <property type="gene ID" value="WBGene00011019"/>
</dbReference>
<dbReference type="GeneID" id="187594"/>
<feature type="region of interest" description="Disordered" evidence="1">
    <location>
        <begin position="22"/>
        <end position="126"/>
    </location>
</feature>
<feature type="chain" id="PRO_5004159195" evidence="2">
    <location>
        <begin position="22"/>
        <end position="161"/>
    </location>
</feature>
<evidence type="ECO:0007829" key="6">
    <source>
        <dbReference type="PeptideAtlas" id="O45698"/>
    </source>
</evidence>
<dbReference type="PeptideAtlas" id="O45698"/>
<feature type="compositionally biased region" description="Polar residues" evidence="1">
    <location>
        <begin position="112"/>
        <end position="121"/>
    </location>
</feature>
<dbReference type="OrthoDB" id="5827989at2759"/>
<evidence type="ECO:0000313" key="5">
    <source>
        <dbReference type="WormBase" id="R05A10.2"/>
    </source>
</evidence>
<dbReference type="Bgee" id="WBGene00011019">
    <property type="expression patterns" value="Expressed in larva and 3 other cell types or tissues"/>
</dbReference>